<dbReference type="AlphaFoldDB" id="T0BJI6"/>
<dbReference type="SUPFAM" id="SSF161219">
    <property type="entry name" value="CHY zinc finger-like"/>
    <property type="match status" value="1"/>
</dbReference>
<dbReference type="Proteomes" id="UP000829401">
    <property type="component" value="Chromosome"/>
</dbReference>
<dbReference type="Pfam" id="PF05495">
    <property type="entry name" value="zf-CHY"/>
    <property type="match status" value="1"/>
</dbReference>
<accession>T0BJI6</accession>
<dbReference type="PROSITE" id="PS51266">
    <property type="entry name" value="ZF_CHY"/>
    <property type="match status" value="1"/>
</dbReference>
<accession>A0A9E7CWI1</accession>
<dbReference type="eggNOG" id="COG4357">
    <property type="taxonomic scope" value="Bacteria"/>
</dbReference>
<dbReference type="STRING" id="1356854.N007_11410"/>
<reference evidence="2" key="1">
    <citation type="journal article" date="2022" name="G3 (Bethesda)">
        <title>Unveiling the complete genome sequence of Alicyclobacillus acidoterrestris DSM 3922T, a taint-producing strain.</title>
        <authorList>
            <person name="Leonardo I.C."/>
            <person name="Barreto Crespo M.T."/>
            <person name="Gaspar F.B."/>
        </authorList>
    </citation>
    <scope>NUCLEOTIDE SEQUENCE [LARGE SCALE GENOMIC DNA]</scope>
    <source>
        <strain evidence="2">DSM 3922</strain>
    </source>
</reference>
<evidence type="ECO:0000313" key="2">
    <source>
        <dbReference type="Proteomes" id="UP000829401"/>
    </source>
</evidence>
<dbReference type="InterPro" id="IPR008913">
    <property type="entry name" value="Znf_CHY"/>
</dbReference>
<dbReference type="GO" id="GO:0045041">
    <property type="term" value="P:protein import into mitochondrial intermembrane space"/>
    <property type="evidence" value="ECO:0007669"/>
    <property type="project" value="TreeGrafter"/>
</dbReference>
<keyword evidence="2" id="KW-1185">Reference proteome</keyword>
<protein>
    <submittedName>
        <fullName evidence="1">CHY zinc finger protein</fullName>
    </submittedName>
</protein>
<sequence>MEDRHETLVHGVVVRGVGVQPDTKCAHYASEKDIIAIKFPCCNTYYPCHACHDAVANHKATVWPNAQFREKAVLCGHCGHELSIQDYLEANNTCPSCFASFNPGCSRHYHLYFSMA</sequence>
<dbReference type="EMBL" id="CP080467">
    <property type="protein sequence ID" value="UNO49643.1"/>
    <property type="molecule type" value="Genomic_DNA"/>
</dbReference>
<evidence type="ECO:0000313" key="1">
    <source>
        <dbReference type="EMBL" id="UNO49643.1"/>
    </source>
</evidence>
<dbReference type="InterPro" id="IPR037274">
    <property type="entry name" value="Znf_CHY_sf"/>
</dbReference>
<dbReference type="PANTHER" id="PTHR28082:SF1">
    <property type="entry name" value="HELPER OF TIM PROTEIN 13"/>
    <property type="match status" value="1"/>
</dbReference>
<dbReference type="InterPro" id="IPR052604">
    <property type="entry name" value="Mito_Tim_assembly_helper"/>
</dbReference>
<dbReference type="GO" id="GO:0008270">
    <property type="term" value="F:zinc ion binding"/>
    <property type="evidence" value="ECO:0007669"/>
    <property type="project" value="InterPro"/>
</dbReference>
<name>T0BJI6_ALIAG</name>
<gene>
    <name evidence="1" type="ORF">K1I37_03640</name>
</gene>
<dbReference type="PIRSF" id="PIRSF017292">
    <property type="entry name" value="UCP017292_Znf_CHY"/>
    <property type="match status" value="1"/>
</dbReference>
<proteinExistence type="predicted"/>
<organism evidence="1 2">
    <name type="scientific">Alicyclobacillus acidoterrestris (strain ATCC 49025 / DSM 3922 / CIP 106132 / NCIMB 13137 / GD3B)</name>
    <dbReference type="NCBI Taxonomy" id="1356854"/>
    <lineage>
        <taxon>Bacteria</taxon>
        <taxon>Bacillati</taxon>
        <taxon>Bacillota</taxon>
        <taxon>Bacilli</taxon>
        <taxon>Bacillales</taxon>
        <taxon>Alicyclobacillaceae</taxon>
        <taxon>Alicyclobacillus</taxon>
    </lineage>
</organism>
<dbReference type="PANTHER" id="PTHR28082">
    <property type="entry name" value="ZINC FINGER PROTEIN"/>
    <property type="match status" value="1"/>
</dbReference>
<dbReference type="InterPro" id="IPR016694">
    <property type="entry name" value="UCP017292"/>
</dbReference>
<dbReference type="OrthoDB" id="121064at2"/>
<dbReference type="KEGG" id="aaco:K1I37_03640"/>